<sequence length="663" mass="74951">MKNHYTHSARNQARPADSKGHLPGFGPAGLTRFPEIEDVCETIEGKRAYCQQTFATTVRFAQLVDVTLGKVGMAYKLGNASTGKAMDYQTCAHIIYGVMREKRGDLGSDLDDFSKLEAMAAFMFDMVNRCEVYYPGTITVSRLSGRSDGHLLYMASGSYDTIKRLALMHVADNGPRLLDPLNDIAQTPLTLTNAELQQVGKDIDELEKQSQPSARNTREVENVINIINSLAIKKFPSNRVRVSLFGSRVYGMCSNSSDLDISVTAELDTIDYDTALVRFLNQVARMIGRVRGFSHVVKITRTRVPIIKFTYMTPSGTRLDGDISINNNMGVAKTDMIAQYIRMDPRVRRVLLVLKQWGARREIPNYNVMNSYSLMMMGITFLINQGVVPPLQMLSTTEVTDKTWRNLDAIHSSSSLVNSLYQCSRPNVTEHLNLLTANGVRCLETNTILPDCPVDGMRAYFYSDTKAAQSWQSKNTDSVPLLIYKMFQYYGCKFDPMANVISPRLGSAEIPRAYLPQLKASSPNLYLSQRQKWRKDLRLLVIEDPFELALNCGRNAGPEWVECFLWEMRRAAWAMLPKKKGKNYGSIRRMMLPPSRDIYETAEMWALTFRILKDELHIYLKAGNAEAIKELYGDPIIDLEVMENAQMDADSTPANRCFTLNRY</sequence>
<evidence type="ECO:0000313" key="2">
    <source>
        <dbReference type="Proteomes" id="UP001150581"/>
    </source>
</evidence>
<gene>
    <name evidence="1" type="ORF">LPJ66_000919</name>
</gene>
<dbReference type="EMBL" id="JANBPG010000037">
    <property type="protein sequence ID" value="KAJ1901240.1"/>
    <property type="molecule type" value="Genomic_DNA"/>
</dbReference>
<accession>A0ACC1IUM8</accession>
<protein>
    <submittedName>
        <fullName evidence="1">Uncharacterized protein</fullName>
    </submittedName>
</protein>
<comment type="caution">
    <text evidence="1">The sequence shown here is derived from an EMBL/GenBank/DDBJ whole genome shotgun (WGS) entry which is preliminary data.</text>
</comment>
<reference evidence="1" key="1">
    <citation type="submission" date="2022-07" db="EMBL/GenBank/DDBJ databases">
        <title>Phylogenomic reconstructions and comparative analyses of Kickxellomycotina fungi.</title>
        <authorList>
            <person name="Reynolds N.K."/>
            <person name="Stajich J.E."/>
            <person name="Barry K."/>
            <person name="Grigoriev I.V."/>
            <person name="Crous P."/>
            <person name="Smith M.E."/>
        </authorList>
    </citation>
    <scope>NUCLEOTIDE SEQUENCE</scope>
    <source>
        <strain evidence="1">Benny 63K</strain>
    </source>
</reference>
<name>A0ACC1IUM8_9FUNG</name>
<organism evidence="1 2">
    <name type="scientific">Kickxella alabastrina</name>
    <dbReference type="NCBI Taxonomy" id="61397"/>
    <lineage>
        <taxon>Eukaryota</taxon>
        <taxon>Fungi</taxon>
        <taxon>Fungi incertae sedis</taxon>
        <taxon>Zoopagomycota</taxon>
        <taxon>Kickxellomycotina</taxon>
        <taxon>Kickxellomycetes</taxon>
        <taxon>Kickxellales</taxon>
        <taxon>Kickxellaceae</taxon>
        <taxon>Kickxella</taxon>
    </lineage>
</organism>
<evidence type="ECO:0000313" key="1">
    <source>
        <dbReference type="EMBL" id="KAJ1901240.1"/>
    </source>
</evidence>
<keyword evidence="2" id="KW-1185">Reference proteome</keyword>
<proteinExistence type="predicted"/>
<dbReference type="Proteomes" id="UP001150581">
    <property type="component" value="Unassembled WGS sequence"/>
</dbReference>